<name>A0A1T0CL31_9GAMM</name>
<organism evidence="8 9">
    <name type="scientific">Lwoffella lincolnii</name>
    <dbReference type="NCBI Taxonomy" id="90241"/>
    <lineage>
        <taxon>Bacteria</taxon>
        <taxon>Pseudomonadati</taxon>
        <taxon>Pseudomonadota</taxon>
        <taxon>Gammaproteobacteria</taxon>
        <taxon>Moraxellales</taxon>
        <taxon>Moraxellaceae</taxon>
        <taxon>Lwoffella</taxon>
    </lineage>
</organism>
<comment type="function">
    <text evidence="7">Catalyzes the formation of 4-diphosphocytidyl-2-C-methyl-D-erythritol from CTP and 2-C-methyl-D-erythritol 4-phosphate (MEP).</text>
</comment>
<reference evidence="8 9" key="1">
    <citation type="submission" date="2017-02" db="EMBL/GenBank/DDBJ databases">
        <title>Draft genome sequence of Moraxella lincolnii CCUG 9405T type strain.</title>
        <authorList>
            <person name="Salva-Serra F."/>
            <person name="Engstrom-Jakobsson H."/>
            <person name="Thorell K."/>
            <person name="Jaen-Luchoro D."/>
            <person name="Gonzales-Siles L."/>
            <person name="Karlsson R."/>
            <person name="Yazdan S."/>
            <person name="Boulund F."/>
            <person name="Johnning A."/>
            <person name="Engstrand L."/>
            <person name="Kristiansson E."/>
            <person name="Moore E."/>
        </authorList>
    </citation>
    <scope>NUCLEOTIDE SEQUENCE [LARGE SCALE GENOMIC DNA]</scope>
    <source>
        <strain evidence="8 9">CCUG 9405</strain>
    </source>
</reference>
<dbReference type="InterPro" id="IPR034683">
    <property type="entry name" value="IspD/TarI"/>
</dbReference>
<dbReference type="CDD" id="cd02516">
    <property type="entry name" value="CDP-ME_synthetase"/>
    <property type="match status" value="1"/>
</dbReference>
<protein>
    <recommendedName>
        <fullName evidence="7">2-C-methyl-D-erythritol 4-phosphate cytidylyltransferase</fullName>
        <ecNumber evidence="7">2.7.7.60</ecNumber>
    </recommendedName>
    <alternativeName>
        <fullName evidence="7">4-diphosphocytidyl-2C-methyl-D-erythritol synthase</fullName>
    </alternativeName>
    <alternativeName>
        <fullName evidence="7">MEP cytidylyltransferase</fullName>
        <shortName evidence="7">MCT</shortName>
    </alternativeName>
</protein>
<dbReference type="AlphaFoldDB" id="A0A1T0CL31"/>
<dbReference type="FunFam" id="3.90.550.10:FF:000003">
    <property type="entry name" value="2-C-methyl-D-erythritol 4-phosphate cytidylyltransferase"/>
    <property type="match status" value="1"/>
</dbReference>
<dbReference type="STRING" id="90241.B0682_00050"/>
<comment type="caution">
    <text evidence="8">The sequence shown here is derived from an EMBL/GenBank/DDBJ whole genome shotgun (WGS) entry which is preliminary data.</text>
</comment>
<dbReference type="SUPFAM" id="SSF53448">
    <property type="entry name" value="Nucleotide-diphospho-sugar transferases"/>
    <property type="match status" value="1"/>
</dbReference>
<evidence type="ECO:0000256" key="3">
    <source>
        <dbReference type="ARBA" id="ARBA00009789"/>
    </source>
</evidence>
<comment type="catalytic activity">
    <reaction evidence="1 7">
        <text>2-C-methyl-D-erythritol 4-phosphate + CTP + H(+) = 4-CDP-2-C-methyl-D-erythritol + diphosphate</text>
        <dbReference type="Rhea" id="RHEA:13429"/>
        <dbReference type="ChEBI" id="CHEBI:15378"/>
        <dbReference type="ChEBI" id="CHEBI:33019"/>
        <dbReference type="ChEBI" id="CHEBI:37563"/>
        <dbReference type="ChEBI" id="CHEBI:57823"/>
        <dbReference type="ChEBI" id="CHEBI:58262"/>
        <dbReference type="EC" id="2.7.7.60"/>
    </reaction>
</comment>
<evidence type="ECO:0000313" key="9">
    <source>
        <dbReference type="Proteomes" id="UP000191094"/>
    </source>
</evidence>
<evidence type="ECO:0000256" key="7">
    <source>
        <dbReference type="HAMAP-Rule" id="MF_00108"/>
    </source>
</evidence>
<feature type="site" description="Transition state stabilizer" evidence="7">
    <location>
        <position position="20"/>
    </location>
</feature>
<dbReference type="OrthoDB" id="9806837at2"/>
<dbReference type="Proteomes" id="UP000191094">
    <property type="component" value="Unassembled WGS sequence"/>
</dbReference>
<dbReference type="Pfam" id="PF01128">
    <property type="entry name" value="IspD"/>
    <property type="match status" value="1"/>
</dbReference>
<dbReference type="InterPro" id="IPR018294">
    <property type="entry name" value="ISPD_synthase_CS"/>
</dbReference>
<dbReference type="InterPro" id="IPR001228">
    <property type="entry name" value="IspD"/>
</dbReference>
<dbReference type="NCBIfam" id="TIGR00453">
    <property type="entry name" value="ispD"/>
    <property type="match status" value="1"/>
</dbReference>
<dbReference type="PROSITE" id="PS01295">
    <property type="entry name" value="ISPD"/>
    <property type="match status" value="1"/>
</dbReference>
<dbReference type="InterPro" id="IPR050088">
    <property type="entry name" value="IspD/TarI_cytidylyltransf_bact"/>
</dbReference>
<comment type="pathway">
    <text evidence="2 7">Isoprenoid biosynthesis; isopentenyl diphosphate biosynthesis via DXP pathway; isopentenyl diphosphate from 1-deoxy-D-xylulose 5-phosphate: step 2/6.</text>
</comment>
<evidence type="ECO:0000256" key="5">
    <source>
        <dbReference type="ARBA" id="ARBA00022695"/>
    </source>
</evidence>
<dbReference type="PANTHER" id="PTHR32125">
    <property type="entry name" value="2-C-METHYL-D-ERYTHRITOL 4-PHOSPHATE CYTIDYLYLTRANSFERASE, CHLOROPLASTIC"/>
    <property type="match status" value="1"/>
</dbReference>
<evidence type="ECO:0000256" key="2">
    <source>
        <dbReference type="ARBA" id="ARBA00004787"/>
    </source>
</evidence>
<accession>A0A1T0CL31</accession>
<evidence type="ECO:0000256" key="4">
    <source>
        <dbReference type="ARBA" id="ARBA00022679"/>
    </source>
</evidence>
<dbReference type="EC" id="2.7.7.60" evidence="7"/>
<dbReference type="UniPathway" id="UPA00056">
    <property type="reaction ID" value="UER00093"/>
</dbReference>
<dbReference type="InterPro" id="IPR029044">
    <property type="entry name" value="Nucleotide-diphossugar_trans"/>
</dbReference>
<feature type="site" description="Positions MEP for the nucleophilic attack" evidence="7">
    <location>
        <position position="228"/>
    </location>
</feature>
<gene>
    <name evidence="7" type="primary">ispD</name>
    <name evidence="8" type="ORF">B0682_00050</name>
</gene>
<evidence type="ECO:0000313" key="8">
    <source>
        <dbReference type="EMBL" id="OOS22871.1"/>
    </source>
</evidence>
<sequence length="246" mass="26746">MVKANGQVYGLVVAAGVGSRFGGHQPKQYTQVAGKTILEHGLLRLAQSNQLKHLYLVVAKDDGVATQIAQHLTDDVSFCVPMTLVEGGKERWQSVWQGVIAIANAGADPNDLVLIHDAARPCVAVDDIHSVLAVAHQQPYGAILATPVADTLKKADAHGQIQQTIQRQSLWQAQTPQVFRLKELKHVLSYVAKQHITTQSSHITDEASGFEQLGLPIYVVEGSRSNIKLTYPSDLQMIEALLSIHV</sequence>
<evidence type="ECO:0000256" key="1">
    <source>
        <dbReference type="ARBA" id="ARBA00001282"/>
    </source>
</evidence>
<proteinExistence type="inferred from homology"/>
<dbReference type="EMBL" id="MUYT01000001">
    <property type="protein sequence ID" value="OOS22871.1"/>
    <property type="molecule type" value="Genomic_DNA"/>
</dbReference>
<feature type="site" description="Positions MEP for the nucleophilic attack" evidence="7">
    <location>
        <position position="167"/>
    </location>
</feature>
<comment type="similarity">
    <text evidence="3 7">Belongs to the IspD/TarI cytidylyltransferase family. IspD subfamily.</text>
</comment>
<keyword evidence="4 7" id="KW-0808">Transferase</keyword>
<keyword evidence="5 7" id="KW-0548">Nucleotidyltransferase</keyword>
<dbReference type="HAMAP" id="MF_00108">
    <property type="entry name" value="IspD"/>
    <property type="match status" value="1"/>
</dbReference>
<dbReference type="Gene3D" id="3.90.550.10">
    <property type="entry name" value="Spore Coat Polysaccharide Biosynthesis Protein SpsA, Chain A"/>
    <property type="match status" value="1"/>
</dbReference>
<dbReference type="GO" id="GO:0050518">
    <property type="term" value="F:2-C-methyl-D-erythritol 4-phosphate cytidylyltransferase activity"/>
    <property type="evidence" value="ECO:0007669"/>
    <property type="project" value="UniProtKB-UniRule"/>
</dbReference>
<dbReference type="PANTHER" id="PTHR32125:SF4">
    <property type="entry name" value="2-C-METHYL-D-ERYTHRITOL 4-PHOSPHATE CYTIDYLYLTRANSFERASE, CHLOROPLASTIC"/>
    <property type="match status" value="1"/>
</dbReference>
<keyword evidence="6 7" id="KW-0414">Isoprene biosynthesis</keyword>
<keyword evidence="9" id="KW-1185">Reference proteome</keyword>
<feature type="site" description="Transition state stabilizer" evidence="7">
    <location>
        <position position="27"/>
    </location>
</feature>
<evidence type="ECO:0000256" key="6">
    <source>
        <dbReference type="ARBA" id="ARBA00023229"/>
    </source>
</evidence>
<dbReference type="GO" id="GO:0019288">
    <property type="term" value="P:isopentenyl diphosphate biosynthetic process, methylerythritol 4-phosphate pathway"/>
    <property type="evidence" value="ECO:0007669"/>
    <property type="project" value="UniProtKB-UniRule"/>
</dbReference>